<evidence type="ECO:0000313" key="3">
    <source>
        <dbReference type="Proteomes" id="UP000828390"/>
    </source>
</evidence>
<feature type="compositionally biased region" description="Polar residues" evidence="1">
    <location>
        <begin position="108"/>
        <end position="124"/>
    </location>
</feature>
<accession>A0A9D4I010</accession>
<reference evidence="2" key="1">
    <citation type="journal article" date="2019" name="bioRxiv">
        <title>The Genome of the Zebra Mussel, Dreissena polymorpha: A Resource for Invasive Species Research.</title>
        <authorList>
            <person name="McCartney M.A."/>
            <person name="Auch B."/>
            <person name="Kono T."/>
            <person name="Mallez S."/>
            <person name="Zhang Y."/>
            <person name="Obille A."/>
            <person name="Becker A."/>
            <person name="Abrahante J.E."/>
            <person name="Garbe J."/>
            <person name="Badalamenti J.P."/>
            <person name="Herman A."/>
            <person name="Mangelson H."/>
            <person name="Liachko I."/>
            <person name="Sullivan S."/>
            <person name="Sone E.D."/>
            <person name="Koren S."/>
            <person name="Silverstein K.A.T."/>
            <person name="Beckman K.B."/>
            <person name="Gohl D.M."/>
        </authorList>
    </citation>
    <scope>NUCLEOTIDE SEQUENCE</scope>
    <source>
        <strain evidence="2">Duluth1</strain>
        <tissue evidence="2">Whole animal</tissue>
    </source>
</reference>
<dbReference type="Proteomes" id="UP000828390">
    <property type="component" value="Unassembled WGS sequence"/>
</dbReference>
<gene>
    <name evidence="2" type="ORF">DPMN_048305</name>
</gene>
<protein>
    <submittedName>
        <fullName evidence="2">Uncharacterized protein</fullName>
    </submittedName>
</protein>
<name>A0A9D4I010_DREPO</name>
<keyword evidence="3" id="KW-1185">Reference proteome</keyword>
<dbReference type="AlphaFoldDB" id="A0A9D4I010"/>
<dbReference type="EMBL" id="JAIWYP010000011">
    <property type="protein sequence ID" value="KAH3741580.1"/>
    <property type="molecule type" value="Genomic_DNA"/>
</dbReference>
<evidence type="ECO:0000256" key="1">
    <source>
        <dbReference type="SAM" id="MobiDB-lite"/>
    </source>
</evidence>
<reference evidence="2" key="2">
    <citation type="submission" date="2020-11" db="EMBL/GenBank/DDBJ databases">
        <authorList>
            <person name="McCartney M.A."/>
            <person name="Auch B."/>
            <person name="Kono T."/>
            <person name="Mallez S."/>
            <person name="Becker A."/>
            <person name="Gohl D.M."/>
            <person name="Silverstein K.A.T."/>
            <person name="Koren S."/>
            <person name="Bechman K.B."/>
            <person name="Herman A."/>
            <person name="Abrahante J.E."/>
            <person name="Garbe J."/>
        </authorList>
    </citation>
    <scope>NUCLEOTIDE SEQUENCE</scope>
    <source>
        <strain evidence="2">Duluth1</strain>
        <tissue evidence="2">Whole animal</tissue>
    </source>
</reference>
<proteinExistence type="predicted"/>
<organism evidence="2 3">
    <name type="scientific">Dreissena polymorpha</name>
    <name type="common">Zebra mussel</name>
    <name type="synonym">Mytilus polymorpha</name>
    <dbReference type="NCBI Taxonomy" id="45954"/>
    <lineage>
        <taxon>Eukaryota</taxon>
        <taxon>Metazoa</taxon>
        <taxon>Spiralia</taxon>
        <taxon>Lophotrochozoa</taxon>
        <taxon>Mollusca</taxon>
        <taxon>Bivalvia</taxon>
        <taxon>Autobranchia</taxon>
        <taxon>Heteroconchia</taxon>
        <taxon>Euheterodonta</taxon>
        <taxon>Imparidentia</taxon>
        <taxon>Neoheterodontei</taxon>
        <taxon>Myida</taxon>
        <taxon>Dreissenoidea</taxon>
        <taxon>Dreissenidae</taxon>
        <taxon>Dreissena</taxon>
    </lineage>
</organism>
<comment type="caution">
    <text evidence="2">The sequence shown here is derived from an EMBL/GenBank/DDBJ whole genome shotgun (WGS) entry which is preliminary data.</text>
</comment>
<sequence length="241" mass="25941">MGCSPGTSQSNSFRVVVSSGISPSYQQSRNASSISSCISFPVTSSRLLCDGVNRQHIGGGLHSGTGGNTLSISVSGNQEITCFLQNTQHFCAGQIHTRSPQRPGGWVVSQSPDTSIGMDTSSRSDQPDLFQVRLSSGRSICDYNNRLPLYVSPVYDPAAWAIDALSFVWDQLEAYAYPPPILIPQILAKIRVSSCRILLIPPGGPGDLGSTIFSVSCTIIPGNFLTDQIFYLKAADYMRIQ</sequence>
<feature type="region of interest" description="Disordered" evidence="1">
    <location>
        <begin position="102"/>
        <end position="124"/>
    </location>
</feature>
<evidence type="ECO:0000313" key="2">
    <source>
        <dbReference type="EMBL" id="KAH3741580.1"/>
    </source>
</evidence>